<sequence>MSTYSYSLVFDDVCYNKESDGDYVHNEADRMPDTSEPSSGKNSYESVIETTNNKEHSLNLQLYYPYIRSDHKLKRLRNPFPIFSNELNQFEDGKELTVKKLEILKHERNALIMEQQSKALELNKLYKERKMDLKNIINQNAMLRDQVEKIHGKLSGILNDLIGEERETGQLNPLTVGPFLLKLASKSAGQEI</sequence>
<evidence type="ECO:0000313" key="2">
    <source>
        <dbReference type="EMBL" id="CAG8470051.1"/>
    </source>
</evidence>
<feature type="region of interest" description="Disordered" evidence="1">
    <location>
        <begin position="24"/>
        <end position="46"/>
    </location>
</feature>
<feature type="compositionally biased region" description="Basic and acidic residues" evidence="1">
    <location>
        <begin position="24"/>
        <end position="33"/>
    </location>
</feature>
<evidence type="ECO:0000256" key="1">
    <source>
        <dbReference type="SAM" id="MobiDB-lite"/>
    </source>
</evidence>
<comment type="caution">
    <text evidence="2">The sequence shown here is derived from an EMBL/GenBank/DDBJ whole genome shotgun (WGS) entry which is preliminary data.</text>
</comment>
<keyword evidence="3" id="KW-1185">Reference proteome</keyword>
<reference evidence="2" key="1">
    <citation type="submission" date="2021-06" db="EMBL/GenBank/DDBJ databases">
        <authorList>
            <person name="Kallberg Y."/>
            <person name="Tangrot J."/>
            <person name="Rosling A."/>
        </authorList>
    </citation>
    <scope>NUCLEOTIDE SEQUENCE</scope>
    <source>
        <strain evidence="2">AZ414A</strain>
    </source>
</reference>
<proteinExistence type="predicted"/>
<accession>A0A9N8W2Q7</accession>
<evidence type="ECO:0000313" key="3">
    <source>
        <dbReference type="Proteomes" id="UP000789706"/>
    </source>
</evidence>
<dbReference type="EMBL" id="CAJVPK010000188">
    <property type="protein sequence ID" value="CAG8470051.1"/>
    <property type="molecule type" value="Genomic_DNA"/>
</dbReference>
<dbReference type="AlphaFoldDB" id="A0A9N8W2Q7"/>
<name>A0A9N8W2Q7_9GLOM</name>
<gene>
    <name evidence="2" type="ORF">DEBURN_LOCUS3115</name>
</gene>
<protein>
    <submittedName>
        <fullName evidence="2">10669_t:CDS:1</fullName>
    </submittedName>
</protein>
<dbReference type="Proteomes" id="UP000789706">
    <property type="component" value="Unassembled WGS sequence"/>
</dbReference>
<dbReference type="OrthoDB" id="10348348at2759"/>
<organism evidence="2 3">
    <name type="scientific">Diversispora eburnea</name>
    <dbReference type="NCBI Taxonomy" id="1213867"/>
    <lineage>
        <taxon>Eukaryota</taxon>
        <taxon>Fungi</taxon>
        <taxon>Fungi incertae sedis</taxon>
        <taxon>Mucoromycota</taxon>
        <taxon>Glomeromycotina</taxon>
        <taxon>Glomeromycetes</taxon>
        <taxon>Diversisporales</taxon>
        <taxon>Diversisporaceae</taxon>
        <taxon>Diversispora</taxon>
    </lineage>
</organism>
<feature type="compositionally biased region" description="Polar residues" evidence="1">
    <location>
        <begin position="35"/>
        <end position="46"/>
    </location>
</feature>